<dbReference type="SUPFAM" id="SSF53383">
    <property type="entry name" value="PLP-dependent transferases"/>
    <property type="match status" value="1"/>
</dbReference>
<evidence type="ECO:0000256" key="1">
    <source>
        <dbReference type="ARBA" id="ARBA00023194"/>
    </source>
</evidence>
<keyword evidence="4" id="KW-1185">Reference proteome</keyword>
<evidence type="ECO:0000313" key="4">
    <source>
        <dbReference type="Proteomes" id="UP001597417"/>
    </source>
</evidence>
<dbReference type="RefSeq" id="WP_378261738.1">
    <property type="nucleotide sequence ID" value="NZ_JBHUKR010000004.1"/>
</dbReference>
<keyword evidence="1" id="KW-0045">Antibiotic biosynthesis</keyword>
<comment type="caution">
    <text evidence="3">The sequence shown here is derived from an EMBL/GenBank/DDBJ whole genome shotgun (WGS) entry which is preliminary data.</text>
</comment>
<accession>A0ABW5FNW2</accession>
<keyword evidence="3" id="KW-0808">Transferase</keyword>
<proteinExistence type="predicted"/>
<feature type="domain" description="Aminotransferase class V" evidence="2">
    <location>
        <begin position="74"/>
        <end position="458"/>
    </location>
</feature>
<dbReference type="Proteomes" id="UP001597417">
    <property type="component" value="Unassembled WGS sequence"/>
</dbReference>
<evidence type="ECO:0000313" key="3">
    <source>
        <dbReference type="EMBL" id="MFD2415706.1"/>
    </source>
</evidence>
<dbReference type="Pfam" id="PF00266">
    <property type="entry name" value="Aminotran_5"/>
    <property type="match status" value="1"/>
</dbReference>
<dbReference type="EMBL" id="JBHUKR010000004">
    <property type="protein sequence ID" value="MFD2415706.1"/>
    <property type="molecule type" value="Genomic_DNA"/>
</dbReference>
<dbReference type="InterPro" id="IPR000192">
    <property type="entry name" value="Aminotrans_V_dom"/>
</dbReference>
<organism evidence="3 4">
    <name type="scientific">Amycolatopsis pigmentata</name>
    <dbReference type="NCBI Taxonomy" id="450801"/>
    <lineage>
        <taxon>Bacteria</taxon>
        <taxon>Bacillati</taxon>
        <taxon>Actinomycetota</taxon>
        <taxon>Actinomycetes</taxon>
        <taxon>Pseudonocardiales</taxon>
        <taxon>Pseudonocardiaceae</taxon>
        <taxon>Amycolatopsis</taxon>
    </lineage>
</organism>
<dbReference type="InterPro" id="IPR015421">
    <property type="entry name" value="PyrdxlP-dep_Trfase_major"/>
</dbReference>
<sequence length="482" mass="53831">MNQVTAPCATDDEPAEFLAHYPEYESTRRIDELRATEYRYLDHDHHVYLDYTGAGLASLTQYRLHHDRLVSGCFGNPHSVNPTSRATTELVEQTRAKVLSHLNASPEEYVAIFTPNASGACRLVGEAYPFGRRTRLVLTFDNHNSVNGIREFARARHARLRYVPLEPPELRISDDVLRTMLPPGRGLFAYPAQSNFSGVRHPLHWVDLAHERGYDVFLDAAAYLPTNVLDLGAVHPDFLTVSWYKLFGYPTGVGCLVARREALARLRRPWFSGGTIQAVSVKGDWHSMAPDEAAFEDGTQNYLSIPDVETGMSWLTGIGVELINRRVRCLTGWLLDRLMSLRHSNGTPMVLVYGPKDTVDRGGTVAFNFLTPDGAIVDERLVEQESAAADISLRAGCFCNPGAGEVAFDIVDKRMLRRLLGRRIPTIDEYLDRLGLPSGGAIRVSLGIVSSVADVQRFLNFAERTYRDRRVDTSGLAPRTRC</sequence>
<keyword evidence="3" id="KW-0032">Aminotransferase</keyword>
<dbReference type="Gene3D" id="3.40.640.10">
    <property type="entry name" value="Type I PLP-dependent aspartate aminotransferase-like (Major domain)"/>
    <property type="match status" value="1"/>
</dbReference>
<dbReference type="PANTHER" id="PTHR14237:SF19">
    <property type="entry name" value="MITOCHONDRIAL AMIDOXIME REDUCING COMPONENT 1"/>
    <property type="match status" value="1"/>
</dbReference>
<name>A0ABW5FNW2_9PSEU</name>
<reference evidence="4" key="1">
    <citation type="journal article" date="2019" name="Int. J. Syst. Evol. Microbiol.">
        <title>The Global Catalogue of Microorganisms (GCM) 10K type strain sequencing project: providing services to taxonomists for standard genome sequencing and annotation.</title>
        <authorList>
            <consortium name="The Broad Institute Genomics Platform"/>
            <consortium name="The Broad Institute Genome Sequencing Center for Infectious Disease"/>
            <person name="Wu L."/>
            <person name="Ma J."/>
        </authorList>
    </citation>
    <scope>NUCLEOTIDE SEQUENCE [LARGE SCALE GENOMIC DNA]</scope>
    <source>
        <strain evidence="4">CGMCC 4.7645</strain>
    </source>
</reference>
<dbReference type="Gene3D" id="3.90.1150.10">
    <property type="entry name" value="Aspartate Aminotransferase, domain 1"/>
    <property type="match status" value="1"/>
</dbReference>
<protein>
    <submittedName>
        <fullName evidence="3">Aminotransferase class V-fold PLP-dependent enzyme</fullName>
    </submittedName>
</protein>
<dbReference type="InterPro" id="IPR015422">
    <property type="entry name" value="PyrdxlP-dep_Trfase_small"/>
</dbReference>
<evidence type="ECO:0000259" key="2">
    <source>
        <dbReference type="Pfam" id="PF00266"/>
    </source>
</evidence>
<dbReference type="GO" id="GO:0008483">
    <property type="term" value="F:transaminase activity"/>
    <property type="evidence" value="ECO:0007669"/>
    <property type="project" value="UniProtKB-KW"/>
</dbReference>
<dbReference type="PANTHER" id="PTHR14237">
    <property type="entry name" value="MOLYBDOPTERIN COFACTOR SULFURASE MOSC"/>
    <property type="match status" value="1"/>
</dbReference>
<dbReference type="InterPro" id="IPR015424">
    <property type="entry name" value="PyrdxlP-dep_Trfase"/>
</dbReference>
<gene>
    <name evidence="3" type="ORF">ACFSXZ_05125</name>
</gene>